<sequence>MSGKTRSLFGNVLKNFVNSLKPRQTVGVLAGDDYHGNKYYEIPAEPSKGKRYPKRWFVPPKDMRYDQEKMPAEWDAWLRNRRDNPPSEDELKGNLTLAMMKKENAEKLAIKEGKIQNVPLKHSDMSSYPIYDEYEVTPGEGIKEK</sequence>
<dbReference type="PANTHER" id="PTHR32470">
    <property type="entry name" value="ADH DEHYDROGENASE [UBIQUINONE] 1 ALPHA SUBCOMPLEX ASSEMBLY FACTOR 2"/>
    <property type="match status" value="1"/>
</dbReference>
<dbReference type="PANTHER" id="PTHR32470:SF2">
    <property type="entry name" value="NADH DEHYDROGENASE [UBIQUINONE] 1 ALPHA SUBCOMPLEX ASSEMBLY FACTOR 2"/>
    <property type="match status" value="1"/>
</dbReference>
<evidence type="ECO:0000313" key="2">
    <source>
        <dbReference type="EMBL" id="KAK7073589.1"/>
    </source>
</evidence>
<accession>A0AAN8X612</accession>
<dbReference type="GO" id="GO:0032981">
    <property type="term" value="P:mitochondrial respiratory chain complex I assembly"/>
    <property type="evidence" value="ECO:0007669"/>
    <property type="project" value="TreeGrafter"/>
</dbReference>
<name>A0AAN8X612_HALRR</name>
<proteinExistence type="inferred from homology"/>
<protein>
    <recommendedName>
        <fullName evidence="4">NADH dehydrogenase [ubiquinone] 1 alpha subcomplex assembly factor 2</fullName>
    </recommendedName>
</protein>
<dbReference type="InterPro" id="IPR052618">
    <property type="entry name" value="ComplexI_NDUFA12"/>
</dbReference>
<dbReference type="AlphaFoldDB" id="A0AAN8X612"/>
<dbReference type="GO" id="GO:0005739">
    <property type="term" value="C:mitochondrion"/>
    <property type="evidence" value="ECO:0007669"/>
    <property type="project" value="TreeGrafter"/>
</dbReference>
<evidence type="ECO:0000313" key="3">
    <source>
        <dbReference type="Proteomes" id="UP001381693"/>
    </source>
</evidence>
<comment type="caution">
    <text evidence="2">The sequence shown here is derived from an EMBL/GenBank/DDBJ whole genome shotgun (WGS) entry which is preliminary data.</text>
</comment>
<keyword evidence="3" id="KW-1185">Reference proteome</keyword>
<organism evidence="2 3">
    <name type="scientific">Halocaridina rubra</name>
    <name type="common">Hawaiian red shrimp</name>
    <dbReference type="NCBI Taxonomy" id="373956"/>
    <lineage>
        <taxon>Eukaryota</taxon>
        <taxon>Metazoa</taxon>
        <taxon>Ecdysozoa</taxon>
        <taxon>Arthropoda</taxon>
        <taxon>Crustacea</taxon>
        <taxon>Multicrustacea</taxon>
        <taxon>Malacostraca</taxon>
        <taxon>Eumalacostraca</taxon>
        <taxon>Eucarida</taxon>
        <taxon>Decapoda</taxon>
        <taxon>Pleocyemata</taxon>
        <taxon>Caridea</taxon>
        <taxon>Atyoidea</taxon>
        <taxon>Atyidae</taxon>
        <taxon>Halocaridina</taxon>
    </lineage>
</organism>
<gene>
    <name evidence="2" type="ORF">SK128_004802</name>
</gene>
<dbReference type="Proteomes" id="UP001381693">
    <property type="component" value="Unassembled WGS sequence"/>
</dbReference>
<evidence type="ECO:0008006" key="4">
    <source>
        <dbReference type="Google" id="ProtNLM"/>
    </source>
</evidence>
<dbReference type="Pfam" id="PF05071">
    <property type="entry name" value="NDUFA12"/>
    <property type="match status" value="1"/>
</dbReference>
<comment type="similarity">
    <text evidence="1">Belongs to the complex I NDUFA12 subunit family.</text>
</comment>
<dbReference type="EMBL" id="JAXCGZ010012425">
    <property type="protein sequence ID" value="KAK7073589.1"/>
    <property type="molecule type" value="Genomic_DNA"/>
</dbReference>
<dbReference type="GO" id="GO:0045271">
    <property type="term" value="C:respiratory chain complex I"/>
    <property type="evidence" value="ECO:0007669"/>
    <property type="project" value="InterPro"/>
</dbReference>
<dbReference type="InterPro" id="IPR007763">
    <property type="entry name" value="NDUFA12"/>
</dbReference>
<evidence type="ECO:0000256" key="1">
    <source>
        <dbReference type="ARBA" id="ARBA00007355"/>
    </source>
</evidence>
<reference evidence="2 3" key="1">
    <citation type="submission" date="2023-11" db="EMBL/GenBank/DDBJ databases">
        <title>Halocaridina rubra genome assembly.</title>
        <authorList>
            <person name="Smith C."/>
        </authorList>
    </citation>
    <scope>NUCLEOTIDE SEQUENCE [LARGE SCALE GENOMIC DNA]</scope>
    <source>
        <strain evidence="2">EP-1</strain>
        <tissue evidence="2">Whole</tissue>
    </source>
</reference>